<dbReference type="SUPFAM" id="SSF50800">
    <property type="entry name" value="PK beta-barrel domain-like"/>
    <property type="match status" value="1"/>
</dbReference>
<protein>
    <submittedName>
        <fullName evidence="2">Sulfurase</fullName>
    </submittedName>
</protein>
<evidence type="ECO:0000313" key="2">
    <source>
        <dbReference type="EMBL" id="NOE18737.1"/>
    </source>
</evidence>
<dbReference type="PANTHER" id="PTHR36930">
    <property type="entry name" value="METAL-SULFUR CLUSTER BIOSYNTHESIS PROTEINS YUAD-RELATED"/>
    <property type="match status" value="1"/>
</dbReference>
<dbReference type="Proteomes" id="UP000597886">
    <property type="component" value="Unassembled WGS sequence"/>
</dbReference>
<dbReference type="GO" id="GO:0030151">
    <property type="term" value="F:molybdenum ion binding"/>
    <property type="evidence" value="ECO:0007669"/>
    <property type="project" value="InterPro"/>
</dbReference>
<dbReference type="RefSeq" id="WP_171330141.1">
    <property type="nucleotide sequence ID" value="NZ_WVRA01000003.1"/>
</dbReference>
<name>A0AA90YTY8_9RHOB</name>
<reference evidence="2" key="1">
    <citation type="submission" date="2019-12" db="EMBL/GenBank/DDBJ databases">
        <title>Ruegeria JWLKs population differentiation of coral mucus and skeleton niches.</title>
        <authorList>
            <person name="Luo D."/>
        </authorList>
    </citation>
    <scope>NUCLEOTIDE SEQUENCE</scope>
    <source>
        <strain evidence="2">HKCCD6181</strain>
    </source>
</reference>
<dbReference type="InterPro" id="IPR005302">
    <property type="entry name" value="MoCF_Sase_C"/>
</dbReference>
<dbReference type="InterPro" id="IPR011037">
    <property type="entry name" value="Pyrv_Knase-like_insert_dom_sf"/>
</dbReference>
<accession>A0AA90YTY8</accession>
<dbReference type="PROSITE" id="PS51340">
    <property type="entry name" value="MOSC"/>
    <property type="match status" value="1"/>
</dbReference>
<dbReference type="GO" id="GO:0030170">
    <property type="term" value="F:pyridoxal phosphate binding"/>
    <property type="evidence" value="ECO:0007669"/>
    <property type="project" value="InterPro"/>
</dbReference>
<dbReference type="EMBL" id="WVRA01000003">
    <property type="protein sequence ID" value="NOE18737.1"/>
    <property type="molecule type" value="Genomic_DNA"/>
</dbReference>
<feature type="domain" description="MOSC" evidence="1">
    <location>
        <begin position="23"/>
        <end position="182"/>
    </location>
</feature>
<sequence>MPFLRETEFAAEAVWLGHVPAGTSLRAQAVDTLDLGFDGAKGERHEGLNRASCVRVSNLYPKGTEIRNVRQLSVLSEEELQQIAQDMGLDQLDPSYLGVSIVLRGIPDFSHIPPSSRLQATSGATITVDMENAPCVLPGREIEADQPGHGAAFKPAAVGRRGITGWVERPGRIQLGDRLKLFVPDQPAWVCENRLVSD</sequence>
<comment type="caution">
    <text evidence="2">The sequence shown here is derived from an EMBL/GenBank/DDBJ whole genome shotgun (WGS) entry which is preliminary data.</text>
</comment>
<dbReference type="GO" id="GO:0003824">
    <property type="term" value="F:catalytic activity"/>
    <property type="evidence" value="ECO:0007669"/>
    <property type="project" value="InterPro"/>
</dbReference>
<dbReference type="AlphaFoldDB" id="A0AA90YTY8"/>
<dbReference type="InterPro" id="IPR052716">
    <property type="entry name" value="MOSC_domain"/>
</dbReference>
<evidence type="ECO:0000259" key="1">
    <source>
        <dbReference type="PROSITE" id="PS51340"/>
    </source>
</evidence>
<organism evidence="2 3">
    <name type="scientific">Ruegeria atlantica</name>
    <dbReference type="NCBI Taxonomy" id="81569"/>
    <lineage>
        <taxon>Bacteria</taxon>
        <taxon>Pseudomonadati</taxon>
        <taxon>Pseudomonadota</taxon>
        <taxon>Alphaproteobacteria</taxon>
        <taxon>Rhodobacterales</taxon>
        <taxon>Roseobacteraceae</taxon>
        <taxon>Ruegeria</taxon>
    </lineage>
</organism>
<evidence type="ECO:0000313" key="3">
    <source>
        <dbReference type="Proteomes" id="UP000597886"/>
    </source>
</evidence>
<proteinExistence type="predicted"/>
<dbReference type="Gene3D" id="2.40.33.20">
    <property type="entry name" value="PK beta-barrel domain-like"/>
    <property type="match status" value="1"/>
</dbReference>
<gene>
    <name evidence="2" type="ORF">GS634_11465</name>
</gene>
<dbReference type="Pfam" id="PF03473">
    <property type="entry name" value="MOSC"/>
    <property type="match status" value="1"/>
</dbReference>
<dbReference type="PANTHER" id="PTHR36930:SF1">
    <property type="entry name" value="MOSC DOMAIN-CONTAINING PROTEIN"/>
    <property type="match status" value="1"/>
</dbReference>